<evidence type="ECO:0000313" key="3">
    <source>
        <dbReference type="Proteomes" id="UP000799302"/>
    </source>
</evidence>
<proteinExistence type="predicted"/>
<dbReference type="Gene3D" id="2.30.110.10">
    <property type="entry name" value="Electron Transport, Fmn-binding Protein, Chain A"/>
    <property type="match status" value="1"/>
</dbReference>
<evidence type="ECO:0000313" key="2">
    <source>
        <dbReference type="EMBL" id="KAF2669924.1"/>
    </source>
</evidence>
<reference evidence="2" key="1">
    <citation type="journal article" date="2020" name="Stud. Mycol.">
        <title>101 Dothideomycetes genomes: a test case for predicting lifestyles and emergence of pathogens.</title>
        <authorList>
            <person name="Haridas S."/>
            <person name="Albert R."/>
            <person name="Binder M."/>
            <person name="Bloem J."/>
            <person name="Labutti K."/>
            <person name="Salamov A."/>
            <person name="Andreopoulos B."/>
            <person name="Baker S."/>
            <person name="Barry K."/>
            <person name="Bills G."/>
            <person name="Bluhm B."/>
            <person name="Cannon C."/>
            <person name="Castanera R."/>
            <person name="Culley D."/>
            <person name="Daum C."/>
            <person name="Ezra D."/>
            <person name="Gonzalez J."/>
            <person name="Henrissat B."/>
            <person name="Kuo A."/>
            <person name="Liang C."/>
            <person name="Lipzen A."/>
            <person name="Lutzoni F."/>
            <person name="Magnuson J."/>
            <person name="Mondo S."/>
            <person name="Nolan M."/>
            <person name="Ohm R."/>
            <person name="Pangilinan J."/>
            <person name="Park H.-J."/>
            <person name="Ramirez L."/>
            <person name="Alfaro M."/>
            <person name="Sun H."/>
            <person name="Tritt A."/>
            <person name="Yoshinaga Y."/>
            <person name="Zwiers L.-H."/>
            <person name="Turgeon B."/>
            <person name="Goodwin S."/>
            <person name="Spatafora J."/>
            <person name="Crous P."/>
            <person name="Grigoriev I."/>
        </authorList>
    </citation>
    <scope>NUCLEOTIDE SEQUENCE</scope>
    <source>
        <strain evidence="2">CBS 115976</strain>
    </source>
</reference>
<dbReference type="Proteomes" id="UP000799302">
    <property type="component" value="Unassembled WGS sequence"/>
</dbReference>
<dbReference type="GO" id="GO:0016491">
    <property type="term" value="F:oxidoreductase activity"/>
    <property type="evidence" value="ECO:0007669"/>
    <property type="project" value="InterPro"/>
</dbReference>
<dbReference type="SUPFAM" id="SSF63380">
    <property type="entry name" value="Riboflavin synthase domain-like"/>
    <property type="match status" value="1"/>
</dbReference>
<keyword evidence="3" id="KW-1185">Reference proteome</keyword>
<sequence>MAYSVALPWSDGEHRMHQLLNVPEHDNPTSNFLTPQATFAANQFPLAAFSVLDSENRPWTTVWGGEPGFSQALGGNLLGTRTFVDNRHDPVIEAMVDQQFGKGNPKGMMFSGLPIDLVRRKRVKIAGRIVAGGVKAVGEEDTGVGEIQVVTKIDESLGNCPKYLNEKEIRPAIPNPKLISVSPQLSKQAEDLIKKADLFFLSTANADINMDTNHRGGPPGFVRVISSGNADEATAASIIYPEYSGNRLYQSLGNLLNNPAIGICVPDFETGDVLYITGTAEVLIGDKADEFLPRTNLAVKITIIEARHVENGLPFRGRAGEESPYNPHVRLLASEGNVASKFEKQSQKHVLLVSSEELSPTLSRYRFRSEEPVKYKPGQWAAFDFSEELDIGYSHMRDDDPTSLNDDFVRTFTVSSHPADLPANEFEITARLHGPVTAHLKRQRNFRTPLEVPMKGFGGDFKIDLGDSGVTPFIAGGAGITPLLGQIRDLDVTKMHLFWTTKLEDAAFVLETVKKHSGLANTTTVFFTSSGNTAASNQKIDQLRDVGVDVKMRRPMKDDFISINSERFYLCAGNPFRKTVLEWLAGKEVIYESFDY</sequence>
<organism evidence="2 3">
    <name type="scientific">Microthyrium microscopicum</name>
    <dbReference type="NCBI Taxonomy" id="703497"/>
    <lineage>
        <taxon>Eukaryota</taxon>
        <taxon>Fungi</taxon>
        <taxon>Dikarya</taxon>
        <taxon>Ascomycota</taxon>
        <taxon>Pezizomycotina</taxon>
        <taxon>Dothideomycetes</taxon>
        <taxon>Dothideomycetes incertae sedis</taxon>
        <taxon>Microthyriales</taxon>
        <taxon>Microthyriaceae</taxon>
        <taxon>Microthyrium</taxon>
    </lineage>
</organism>
<feature type="domain" description="FAD-binding FR-type" evidence="1">
    <location>
        <begin position="345"/>
        <end position="464"/>
    </location>
</feature>
<dbReference type="OrthoDB" id="436496at2759"/>
<gene>
    <name evidence="2" type="ORF">BT63DRAFT_423898</name>
</gene>
<dbReference type="CDD" id="cd06197">
    <property type="entry name" value="FNR_like_2"/>
    <property type="match status" value="1"/>
</dbReference>
<dbReference type="PANTHER" id="PTHR42815">
    <property type="entry name" value="FAD-BINDING, PUTATIVE (AFU_ORTHOLOGUE AFUA_6G07600)-RELATED"/>
    <property type="match status" value="1"/>
</dbReference>
<dbReference type="InterPro" id="IPR039261">
    <property type="entry name" value="FNR_nucleotide-bd"/>
</dbReference>
<dbReference type="Gene3D" id="2.40.30.10">
    <property type="entry name" value="Translation factors"/>
    <property type="match status" value="1"/>
</dbReference>
<accession>A0A6A6UGA6</accession>
<protein>
    <submittedName>
        <fullName evidence="2">Oxidoreductase-like protein</fullName>
    </submittedName>
</protein>
<evidence type="ECO:0000259" key="1">
    <source>
        <dbReference type="PROSITE" id="PS51384"/>
    </source>
</evidence>
<dbReference type="InterPro" id="IPR017938">
    <property type="entry name" value="Riboflavin_synthase-like_b-brl"/>
</dbReference>
<dbReference type="AlphaFoldDB" id="A0A6A6UGA6"/>
<dbReference type="PANTHER" id="PTHR42815:SF2">
    <property type="entry name" value="FAD-BINDING, PUTATIVE (AFU_ORTHOLOGUE AFUA_6G07600)-RELATED"/>
    <property type="match status" value="1"/>
</dbReference>
<dbReference type="InterPro" id="IPR017927">
    <property type="entry name" value="FAD-bd_FR_type"/>
</dbReference>
<dbReference type="EMBL" id="MU004234">
    <property type="protein sequence ID" value="KAF2669924.1"/>
    <property type="molecule type" value="Genomic_DNA"/>
</dbReference>
<dbReference type="InterPro" id="IPR012349">
    <property type="entry name" value="Split_barrel_FMN-bd"/>
</dbReference>
<dbReference type="SUPFAM" id="SSF52343">
    <property type="entry name" value="Ferredoxin reductase-like, C-terminal NADP-linked domain"/>
    <property type="match status" value="1"/>
</dbReference>
<name>A0A6A6UGA6_9PEZI</name>
<dbReference type="PROSITE" id="PS51384">
    <property type="entry name" value="FAD_FR"/>
    <property type="match status" value="1"/>
</dbReference>
<dbReference type="SUPFAM" id="SSF50475">
    <property type="entry name" value="FMN-binding split barrel"/>
    <property type="match status" value="1"/>
</dbReference>
<dbReference type="Gene3D" id="3.40.50.80">
    <property type="entry name" value="Nucleotide-binding domain of ferredoxin-NADP reductase (FNR) module"/>
    <property type="match status" value="1"/>
</dbReference>